<dbReference type="Pfam" id="PF05359">
    <property type="entry name" value="DUF748"/>
    <property type="match status" value="1"/>
</dbReference>
<dbReference type="InterPro" id="IPR008023">
    <property type="entry name" value="DUF748"/>
</dbReference>
<protein>
    <submittedName>
        <fullName evidence="3">DUF748 domain-containing protein</fullName>
    </submittedName>
</protein>
<dbReference type="AlphaFoldDB" id="A0A4Z1BPF0"/>
<accession>A0A4Z1BPF0</accession>
<keyword evidence="4" id="KW-1185">Reference proteome</keyword>
<dbReference type="GO" id="GO:0090313">
    <property type="term" value="P:regulation of protein targeting to membrane"/>
    <property type="evidence" value="ECO:0007669"/>
    <property type="project" value="TreeGrafter"/>
</dbReference>
<dbReference type="PANTHER" id="PTHR30441">
    <property type="entry name" value="DUF748 DOMAIN-CONTAINING PROTEIN"/>
    <property type="match status" value="1"/>
</dbReference>
<evidence type="ECO:0000313" key="3">
    <source>
        <dbReference type="EMBL" id="TGN39367.1"/>
    </source>
</evidence>
<dbReference type="GO" id="GO:0005886">
    <property type="term" value="C:plasma membrane"/>
    <property type="evidence" value="ECO:0007669"/>
    <property type="project" value="TreeGrafter"/>
</dbReference>
<dbReference type="Proteomes" id="UP000298325">
    <property type="component" value="Unassembled WGS sequence"/>
</dbReference>
<organism evidence="3 4">
    <name type="scientific">Marinobacter confluentis</name>
    <dbReference type="NCBI Taxonomy" id="1697557"/>
    <lineage>
        <taxon>Bacteria</taxon>
        <taxon>Pseudomonadati</taxon>
        <taxon>Pseudomonadota</taxon>
        <taxon>Gammaproteobacteria</taxon>
        <taxon>Pseudomonadales</taxon>
        <taxon>Marinobacteraceae</taxon>
        <taxon>Marinobacter</taxon>
    </lineage>
</organism>
<keyword evidence="2" id="KW-1133">Transmembrane helix</keyword>
<dbReference type="OrthoDB" id="9757969at2"/>
<dbReference type="EMBL" id="SRPF01000003">
    <property type="protein sequence ID" value="TGN39367.1"/>
    <property type="molecule type" value="Genomic_DNA"/>
</dbReference>
<evidence type="ECO:0000256" key="2">
    <source>
        <dbReference type="SAM" id="Phobius"/>
    </source>
</evidence>
<feature type="region of interest" description="Disordered" evidence="1">
    <location>
        <begin position="356"/>
        <end position="375"/>
    </location>
</feature>
<proteinExistence type="predicted"/>
<sequence>MSKRAPWRCPLLSQVQETQVLARKLSLIALILLVLYALAGFIILPWWLARAVPDRLDQHMGWQATIEKIEVNPFAMSIQATGLSANDSGGEPVLAFDRLYVNLGVLRLATGIVALQNFELDEPFARLDLREDYSVNFARDWQANNPAGEPAPKTDDQSSDPAKLFLDRLRIAGGEVLFRDFSQSEPEEFQITPLDLALDDLATWPRDGSDSSYYLLAAIGSQTVEWEGDLSIAPFYSNGFIRVADVNHSTLSHFLKPYLPYTLRDGNLTISTNYELRSGEQFALSTSGGDLTVTDLALGLNPDSEASLLETQRIQLPGISFGLINRELAVGNVVIDGARLDLERDEDGLLNLLRPFQGDEDTAENPSQAGETGSPFRWSVAGVALNDGQVNWRDRQPEPAVDLTVEELNLTLGRLSHELGEPVDYEAALALADGGQFNLRGQTTLQPFTLEAGLGLTGLNLAQLDGYLGDATNLTLREGLLNLDGNLDLDNQQEPMTGTFSGNGQVSSLDLRLADSDSPVLAWQNLRLEPLEYNLAPARLEIGTLTLSSPNVNVVREADGLHNLARILSADPAPSAAEEPPEADAEPASESEAFIFRIGQIMLESGEVSYADRTLEPVFSTRIDRLNGSVTGLSNVPPQQGKVSMQGRVGDVASLMFDGSIGTLGSEDVSNLTLKVDGVSLPALSPYLGRYLGYGVQSGKLNLDLDYEIAGSRIDAANRIRLDRMELGDAIASEQAVNAPVKLGLALLRDRKGVIDIDLPIEGDLADPQFSVGPVIMRTFVNLVARAATSPFSVLGSLADMTGLTGEELGYVSFDPGRVDMVSDGMEKLEVLSGALEKRPDLLLKVRGAVSPEVDGEFLRRQRLAEQLGISQTASATDRIARLESRYQDAGFEQPLASYRQEVATTGAGGPDDQAWEKALVDRLISRVVLPPEVLSNLARSRGVLLTQTLQEEFDVPESQLFLLEPLQDAGQDDRGAVKVNFELEAR</sequence>
<feature type="transmembrane region" description="Helical" evidence="2">
    <location>
        <begin position="27"/>
        <end position="48"/>
    </location>
</feature>
<keyword evidence="2" id="KW-0472">Membrane</keyword>
<keyword evidence="2" id="KW-0812">Transmembrane</keyword>
<dbReference type="PANTHER" id="PTHR30441:SF8">
    <property type="entry name" value="DUF748 DOMAIN-CONTAINING PROTEIN"/>
    <property type="match status" value="1"/>
</dbReference>
<dbReference type="InterPro" id="IPR052894">
    <property type="entry name" value="AsmA-related"/>
</dbReference>
<gene>
    <name evidence="3" type="ORF">E5Q11_12075</name>
</gene>
<reference evidence="3 4" key="1">
    <citation type="submission" date="2019-04" db="EMBL/GenBank/DDBJ databases">
        <authorList>
            <person name="Park S."/>
            <person name="Yoon J.-H."/>
        </authorList>
    </citation>
    <scope>NUCLEOTIDE SEQUENCE [LARGE SCALE GENOMIC DNA]</scope>
    <source>
        <strain evidence="3 4">HJM-18</strain>
    </source>
</reference>
<evidence type="ECO:0000256" key="1">
    <source>
        <dbReference type="SAM" id="MobiDB-lite"/>
    </source>
</evidence>
<comment type="caution">
    <text evidence="3">The sequence shown here is derived from an EMBL/GenBank/DDBJ whole genome shotgun (WGS) entry which is preliminary data.</text>
</comment>
<name>A0A4Z1BPF0_9GAMM</name>
<evidence type="ECO:0000313" key="4">
    <source>
        <dbReference type="Proteomes" id="UP000298325"/>
    </source>
</evidence>